<evidence type="ECO:0000256" key="1">
    <source>
        <dbReference type="ARBA" id="ARBA00004571"/>
    </source>
</evidence>
<dbReference type="SUPFAM" id="SSF56935">
    <property type="entry name" value="Porins"/>
    <property type="match status" value="1"/>
</dbReference>
<evidence type="ECO:0000313" key="10">
    <source>
        <dbReference type="Proteomes" id="UP001424741"/>
    </source>
</evidence>
<protein>
    <submittedName>
        <fullName evidence="9">Long-chain fatty acid transport protein</fullName>
    </submittedName>
</protein>
<keyword evidence="7" id="KW-0998">Cell outer membrane</keyword>
<gene>
    <name evidence="9" type="primary">fadL</name>
    <name evidence="9" type="ORF">Rhal01_01401</name>
</gene>
<dbReference type="InterPro" id="IPR005017">
    <property type="entry name" value="OMPP1/FadL/TodX"/>
</dbReference>
<reference evidence="9 10" key="1">
    <citation type="submission" date="2024-02" db="EMBL/GenBank/DDBJ databases">
        <title>Rubritalea halochordaticola NBRC 107102.</title>
        <authorList>
            <person name="Ichikawa N."/>
            <person name="Katano-Makiyama Y."/>
            <person name="Hidaka K."/>
        </authorList>
    </citation>
    <scope>NUCLEOTIDE SEQUENCE [LARGE SCALE GENOMIC DNA]</scope>
    <source>
        <strain evidence="9 10">NBRC 107102</strain>
    </source>
</reference>
<comment type="similarity">
    <text evidence="2">Belongs to the OmpP1/FadL family.</text>
</comment>
<dbReference type="PANTHER" id="PTHR35093:SF8">
    <property type="entry name" value="OUTER MEMBRANE PROTEIN NMB0088-RELATED"/>
    <property type="match status" value="1"/>
</dbReference>
<comment type="caution">
    <text evidence="9">The sequence shown here is derived from an EMBL/GenBank/DDBJ whole genome shotgun (WGS) entry which is preliminary data.</text>
</comment>
<keyword evidence="6" id="KW-0472">Membrane</keyword>
<keyword evidence="5 8" id="KW-0732">Signal</keyword>
<name>A0ABP9UXN7_9BACT</name>
<proteinExistence type="inferred from homology"/>
<sequence length="409" mass="44043">MSYTRYLAPAAITFLAVHSSAHSAGFALQERSTSGLGRAFSGEAAIGDDATAIASNPAIMTLLGDNAVSAGLAFVSPDLTVKGRINGVVPANDGGPGQHAFVPHLYATHKFNEEWAVGLALHSRFGLSTDYGNSFPAGAVADNSEIKTIYISPKLSYKATDRLSLGIGFDAVYADGELTNQFNGAKLLGLQGDDWGYGFNIGLLYEFSDKTRIGLAYHSSIDLKLDGDASSDTGFPLLIPPGGKSDATLEAELPDSIEFSVYHEINNCWAIHGDILWTRWSTFDELAPDSDDFGPLPVTPENWKDTFRLAVGATYKYNDKWTFRAGAAFDESPVRNAEDRTLRIPDSDRYWLSTGATYQINDCYSVDLAFTYIFSEKVKIVEALGPGATFEGTSEGDVSILGISVNGKF</sequence>
<evidence type="ECO:0000256" key="7">
    <source>
        <dbReference type="ARBA" id="ARBA00023237"/>
    </source>
</evidence>
<comment type="subcellular location">
    <subcellularLocation>
        <location evidence="1">Cell outer membrane</location>
        <topology evidence="1">Multi-pass membrane protein</topology>
    </subcellularLocation>
</comment>
<evidence type="ECO:0000256" key="3">
    <source>
        <dbReference type="ARBA" id="ARBA00022452"/>
    </source>
</evidence>
<dbReference type="Pfam" id="PF03349">
    <property type="entry name" value="Toluene_X"/>
    <property type="match status" value="1"/>
</dbReference>
<evidence type="ECO:0000256" key="5">
    <source>
        <dbReference type="ARBA" id="ARBA00022729"/>
    </source>
</evidence>
<dbReference type="PANTHER" id="PTHR35093">
    <property type="entry name" value="OUTER MEMBRANE PROTEIN NMB0088-RELATED"/>
    <property type="match status" value="1"/>
</dbReference>
<dbReference type="EMBL" id="BAABRL010000003">
    <property type="protein sequence ID" value="GAA5495226.1"/>
    <property type="molecule type" value="Genomic_DNA"/>
</dbReference>
<dbReference type="Gene3D" id="2.40.160.60">
    <property type="entry name" value="Outer membrane protein transport protein (OMPP1/FadL/TodX)"/>
    <property type="match status" value="1"/>
</dbReference>
<evidence type="ECO:0000256" key="8">
    <source>
        <dbReference type="SAM" id="SignalP"/>
    </source>
</evidence>
<accession>A0ABP9UXN7</accession>
<keyword evidence="3" id="KW-1134">Transmembrane beta strand</keyword>
<keyword evidence="4" id="KW-0812">Transmembrane</keyword>
<keyword evidence="10" id="KW-1185">Reference proteome</keyword>
<feature type="signal peptide" evidence="8">
    <location>
        <begin position="1"/>
        <end position="23"/>
    </location>
</feature>
<dbReference type="RefSeq" id="WP_346188063.1">
    <property type="nucleotide sequence ID" value="NZ_BAABRL010000003.1"/>
</dbReference>
<evidence type="ECO:0000256" key="4">
    <source>
        <dbReference type="ARBA" id="ARBA00022692"/>
    </source>
</evidence>
<evidence type="ECO:0000256" key="2">
    <source>
        <dbReference type="ARBA" id="ARBA00008163"/>
    </source>
</evidence>
<evidence type="ECO:0000313" key="9">
    <source>
        <dbReference type="EMBL" id="GAA5495226.1"/>
    </source>
</evidence>
<dbReference type="Proteomes" id="UP001424741">
    <property type="component" value="Unassembled WGS sequence"/>
</dbReference>
<organism evidence="9 10">
    <name type="scientific">Rubritalea halochordaticola</name>
    <dbReference type="NCBI Taxonomy" id="714537"/>
    <lineage>
        <taxon>Bacteria</taxon>
        <taxon>Pseudomonadati</taxon>
        <taxon>Verrucomicrobiota</taxon>
        <taxon>Verrucomicrobiia</taxon>
        <taxon>Verrucomicrobiales</taxon>
        <taxon>Rubritaleaceae</taxon>
        <taxon>Rubritalea</taxon>
    </lineage>
</organism>
<feature type="chain" id="PRO_5045635780" evidence="8">
    <location>
        <begin position="24"/>
        <end position="409"/>
    </location>
</feature>
<evidence type="ECO:0000256" key="6">
    <source>
        <dbReference type="ARBA" id="ARBA00023136"/>
    </source>
</evidence>